<dbReference type="EMBL" id="ASHX02000001">
    <property type="protein sequence ID" value="OEJ97276.1"/>
    <property type="molecule type" value="Genomic_DNA"/>
</dbReference>
<name>A0A1D3DY76_9ACTN</name>
<dbReference type="InterPro" id="IPR034660">
    <property type="entry name" value="DinB/YfiT-like"/>
</dbReference>
<keyword evidence="4" id="KW-1185">Reference proteome</keyword>
<dbReference type="PANTHER" id="PTHR40758">
    <property type="entry name" value="CONSERVED PROTEIN"/>
    <property type="match status" value="1"/>
</dbReference>
<dbReference type="eggNOG" id="COG3550">
    <property type="taxonomic scope" value="Bacteria"/>
</dbReference>
<dbReference type="AlphaFoldDB" id="A0A1D3DY76"/>
<evidence type="ECO:0000313" key="4">
    <source>
        <dbReference type="Proteomes" id="UP000095329"/>
    </source>
</evidence>
<accession>A0A1D3DY76</accession>
<dbReference type="GO" id="GO:0046872">
    <property type="term" value="F:metal ion binding"/>
    <property type="evidence" value="ECO:0007669"/>
    <property type="project" value="InterPro"/>
</dbReference>
<dbReference type="InterPro" id="IPR010872">
    <property type="entry name" value="MDMPI_C-term_domain"/>
</dbReference>
<protein>
    <submittedName>
        <fullName evidence="3">Uncharacterized protein</fullName>
    </submittedName>
</protein>
<comment type="caution">
    <text evidence="3">The sequence shown here is derived from an EMBL/GenBank/DDBJ whole genome shotgun (WGS) entry which is preliminary data.</text>
</comment>
<feature type="domain" description="Mycothiol-dependent maleylpyruvate isomerase metal-binding" evidence="2">
    <location>
        <begin position="94"/>
        <end position="217"/>
    </location>
</feature>
<gene>
    <name evidence="3" type="ORF">J116_025295</name>
</gene>
<dbReference type="Pfam" id="PF07398">
    <property type="entry name" value="MDMPI_C"/>
    <property type="match status" value="1"/>
</dbReference>
<dbReference type="STRING" id="1306406.J116_025295"/>
<organism evidence="3 4">
    <name type="scientific">Streptomyces thermolilacinus SPC6</name>
    <dbReference type="NCBI Taxonomy" id="1306406"/>
    <lineage>
        <taxon>Bacteria</taxon>
        <taxon>Bacillati</taxon>
        <taxon>Actinomycetota</taxon>
        <taxon>Actinomycetes</taxon>
        <taxon>Kitasatosporales</taxon>
        <taxon>Streptomycetaceae</taxon>
        <taxon>Streptomyces</taxon>
    </lineage>
</organism>
<dbReference type="RefSeq" id="WP_023589868.1">
    <property type="nucleotide sequence ID" value="NZ_ASHX02000001.1"/>
</dbReference>
<proteinExistence type="predicted"/>
<dbReference type="OrthoDB" id="3671213at2"/>
<dbReference type="Proteomes" id="UP000095329">
    <property type="component" value="Unassembled WGS sequence"/>
</dbReference>
<evidence type="ECO:0000259" key="2">
    <source>
        <dbReference type="Pfam" id="PF11716"/>
    </source>
</evidence>
<dbReference type="SUPFAM" id="SSF109854">
    <property type="entry name" value="DinB/YfiT-like putative metalloenzymes"/>
    <property type="match status" value="1"/>
</dbReference>
<dbReference type="InterPro" id="IPR017517">
    <property type="entry name" value="Maleyloyr_isom"/>
</dbReference>
<dbReference type="NCBIfam" id="TIGR03083">
    <property type="entry name" value="maleylpyruvate isomerase family mycothiol-dependent enzyme"/>
    <property type="match status" value="1"/>
</dbReference>
<reference evidence="3 4" key="1">
    <citation type="journal article" date="2013" name="Genome Announc.">
        <title>Genome Sequence of Streptomyces violaceusniger Strain SPC6, a Halotolerant Streptomycete That Exhibits Rapid Growth and Development.</title>
        <authorList>
            <person name="Chen X."/>
            <person name="Zhang B."/>
            <person name="Zhang W."/>
            <person name="Wu X."/>
            <person name="Zhang M."/>
            <person name="Chen T."/>
            <person name="Liu G."/>
            <person name="Dyson P."/>
        </authorList>
    </citation>
    <scope>NUCLEOTIDE SEQUENCE [LARGE SCALE GENOMIC DNA]</scope>
    <source>
        <strain evidence="3 4">SPC6</strain>
    </source>
</reference>
<evidence type="ECO:0000259" key="1">
    <source>
        <dbReference type="Pfam" id="PF07398"/>
    </source>
</evidence>
<dbReference type="InterPro" id="IPR024344">
    <property type="entry name" value="MDMPI_metal-binding"/>
</dbReference>
<dbReference type="PANTHER" id="PTHR40758:SF1">
    <property type="entry name" value="CONSERVED PROTEIN"/>
    <property type="match status" value="1"/>
</dbReference>
<feature type="domain" description="MDMPI C-terminal" evidence="1">
    <location>
        <begin position="232"/>
        <end position="329"/>
    </location>
</feature>
<evidence type="ECO:0000313" key="3">
    <source>
        <dbReference type="EMBL" id="OEJ97276.1"/>
    </source>
</evidence>
<sequence length="337" mass="36577">MTEALERTLADALAHLLTAVDTCDDEVLDPDEAVRWAEHTAHLLDRLTAADRRRLADLFRDTARREPEGPWRDALRQLPGSLGLDEDAHSGYCDAVADHTARLVAAVRDADPATPVSTCPGWTLADLVRHLGEVYRWMDHLVSTRATARVEPEDVPLDLPGDPGAYPAWLARSADAALRTLRAAHPDTPMWSYGADPHARFYARRLCFETAVHLADAELALGAEPRVEQGTAADGIEEFLDNLPYYAWVAEPIAQLGRDGAALRLRAADTGAVWTLTLGDGGFGWSASGTGPAAVTVEAGCGELLLLLYGRYGTEDSRFTVTGDRALLDAWLAATRF</sequence>
<dbReference type="Pfam" id="PF11716">
    <property type="entry name" value="MDMPI_N"/>
    <property type="match status" value="1"/>
</dbReference>
<dbReference type="GO" id="GO:0005886">
    <property type="term" value="C:plasma membrane"/>
    <property type="evidence" value="ECO:0007669"/>
    <property type="project" value="TreeGrafter"/>
</dbReference>